<feature type="compositionally biased region" description="Low complexity" evidence="3">
    <location>
        <begin position="994"/>
        <end position="1004"/>
    </location>
</feature>
<evidence type="ECO:0000256" key="3">
    <source>
        <dbReference type="SAM" id="MobiDB-lite"/>
    </source>
</evidence>
<dbReference type="Gene3D" id="3.40.50.300">
    <property type="entry name" value="P-loop containing nucleotide triphosphate hydrolases"/>
    <property type="match status" value="2"/>
</dbReference>
<sequence>MKATYAEHDEQSDGNKKERILKFCLLIAMSKSNIISNDDIEKYLKMNGASPLKTLLLGELCIGVVLSSQDSVDLFLKKKHDVFNNTHLHFHPFTAKKNKQIFEEMDKRLTAEEKRRREADEEIIQNIEALGPFLPGQEYFITVTTDNPSEKHLSIEEASVSPVGPFWSLTNVGAATGVRPKGRTQIQVRFQSKGYDFFQLSLIFKFATFTKTHVLAIPVKDESARELLEPVAEFRAAAGSLRDIQLISSVPKVDDAYPLPSNPQEIEKPARSASWNKNHSRNIRMALHQQLWTEEMEEQTLLAATARPTRIIDPLTSNRTTLLSIPNLSLVRPDAGAGDLIYLYDLEAPTRHYEGVVIGVQSSILEVDLSPKCLSALKTDKDIRLRFTPNHRHYSAMHAAIDHGDINRFYEPYKERDINMYRGKMDWIKTNLTEEQKKAVLSILDRSKCYSPFLVLGCIASGKSTILVETAQHTRTFNQGFNKVTLIVAHSEDSADQLAFESNQTGATLRFRPKGARVTDTITERQFIGSKGEFITPSVEVTKRYPIIVTTYTGLLVIQETGLKAENVSHLFMDEAEKTSIGEAALALTMATPSTRLAMVGDDKAPSININKSHRHSILCEVASYVYGDPNALRPQKLTVSFHPLTFLSKIISRDIYDDKMELLGHRERANLWYNGWSWLKKNTSTLFLNVSGVDMAEASDPSLFNIQEASSVCLMVSSLIEEENVRPEDIEIVVPFTKQKEKIQQLMNHRNLSVKVGLPGELSGPPPKVLLVSTVRSLARMTTHEDKYIGHSGFIYNPHFASAALARGLSGVIGIVGNTILLLRDPFWRSIIYNCSAYGTYWGCEMEDAQRISDAMAKRLKGKKPLPSLLPDRPIHQLILSPSDLVPRITVTIDTSTLSHDSPLPSTPLSSLPSTTKRDSPDDSPSWSITPVAGKRPYVSTPYPKSVRPAAPQLQATPSPTLPSEERPYVCTPYPRHRRDSGASDISNPIDGSSLDSTTSSTESPRKSFSASTIDWKVVPVVAPDPWPTDKRREERNSFSLLFGQLFGPLAETLQKNTVRGGMEVMYRAKDKGGRPDYTVHYQGDRPTLRVLHPRGGESTVIIISLYEDMCMWSYQVGRNGNRIELRMKKEKRRSHVCYKTQVEGEEGGWSRVVISLEARDASEADVHCIQHGITIKLGPRFNAYSFIE</sequence>
<dbReference type="PANTHER" id="PTHR45418:SF5">
    <property type="entry name" value="BRCA2-INTERACTING PROTEIN-LIKE-RELATED"/>
    <property type="match status" value="1"/>
</dbReference>
<dbReference type="InParanoid" id="A0A2P6NEZ9"/>
<evidence type="ECO:0000256" key="1">
    <source>
        <dbReference type="ARBA" id="ARBA00004496"/>
    </source>
</evidence>
<comment type="caution">
    <text evidence="5">The sequence shown here is derived from an EMBL/GenBank/DDBJ whole genome shotgun (WGS) entry which is preliminary data.</text>
</comment>
<name>A0A2P6NEZ9_9EUKA</name>
<dbReference type="Pfam" id="PF13087">
    <property type="entry name" value="AAA_12"/>
    <property type="match status" value="1"/>
</dbReference>
<feature type="region of interest" description="Disordered" evidence="3">
    <location>
        <begin position="897"/>
        <end position="1010"/>
    </location>
</feature>
<dbReference type="OrthoDB" id="10690524at2759"/>
<keyword evidence="6" id="KW-1185">Reference proteome</keyword>
<dbReference type="PANTHER" id="PTHR45418">
    <property type="entry name" value="CANCER/TESTIS ANTIGEN 55"/>
    <property type="match status" value="1"/>
</dbReference>
<dbReference type="AlphaFoldDB" id="A0A2P6NEZ9"/>
<dbReference type="InterPro" id="IPR027417">
    <property type="entry name" value="P-loop_NTPase"/>
</dbReference>
<dbReference type="Proteomes" id="UP000241769">
    <property type="component" value="Unassembled WGS sequence"/>
</dbReference>
<dbReference type="GO" id="GO:0005737">
    <property type="term" value="C:cytoplasm"/>
    <property type="evidence" value="ECO:0007669"/>
    <property type="project" value="UniProtKB-SubCell"/>
</dbReference>
<evidence type="ECO:0000313" key="6">
    <source>
        <dbReference type="Proteomes" id="UP000241769"/>
    </source>
</evidence>
<comment type="subcellular location">
    <subcellularLocation>
        <location evidence="1">Cytoplasm</location>
    </subcellularLocation>
</comment>
<dbReference type="EMBL" id="MDYQ01000101">
    <property type="protein sequence ID" value="PRP82511.1"/>
    <property type="molecule type" value="Genomic_DNA"/>
</dbReference>
<proteinExistence type="predicted"/>
<reference evidence="5 6" key="1">
    <citation type="journal article" date="2018" name="Genome Biol. Evol.">
        <title>Multiple Roots of Fruiting Body Formation in Amoebozoa.</title>
        <authorList>
            <person name="Hillmann F."/>
            <person name="Forbes G."/>
            <person name="Novohradska S."/>
            <person name="Ferling I."/>
            <person name="Riege K."/>
            <person name="Groth M."/>
            <person name="Westermann M."/>
            <person name="Marz M."/>
            <person name="Spaller T."/>
            <person name="Winckler T."/>
            <person name="Schaap P."/>
            <person name="Glockner G."/>
        </authorList>
    </citation>
    <scope>NUCLEOTIDE SEQUENCE [LARGE SCALE GENOMIC DNA]</scope>
    <source>
        <strain evidence="5 6">Jena</strain>
    </source>
</reference>
<dbReference type="STRING" id="1890364.A0A2P6NEZ9"/>
<accession>A0A2P6NEZ9</accession>
<dbReference type="SUPFAM" id="SSF52540">
    <property type="entry name" value="P-loop containing nucleoside triphosphate hydrolases"/>
    <property type="match status" value="1"/>
</dbReference>
<evidence type="ECO:0000313" key="5">
    <source>
        <dbReference type="EMBL" id="PRP82511.1"/>
    </source>
</evidence>
<organism evidence="5 6">
    <name type="scientific">Planoprotostelium fungivorum</name>
    <dbReference type="NCBI Taxonomy" id="1890364"/>
    <lineage>
        <taxon>Eukaryota</taxon>
        <taxon>Amoebozoa</taxon>
        <taxon>Evosea</taxon>
        <taxon>Variosea</taxon>
        <taxon>Cavosteliida</taxon>
        <taxon>Cavosteliaceae</taxon>
        <taxon>Planoprotostelium</taxon>
    </lineage>
</organism>
<evidence type="ECO:0000259" key="4">
    <source>
        <dbReference type="Pfam" id="PF13087"/>
    </source>
</evidence>
<evidence type="ECO:0000256" key="2">
    <source>
        <dbReference type="ARBA" id="ARBA00022490"/>
    </source>
</evidence>
<protein>
    <recommendedName>
        <fullName evidence="4">DNA2/NAM7 helicase-like C-terminal domain-containing protein</fullName>
    </recommendedName>
</protein>
<feature type="domain" description="DNA2/NAM7 helicase-like C-terminal" evidence="4">
    <location>
        <begin position="636"/>
        <end position="819"/>
    </location>
</feature>
<gene>
    <name evidence="5" type="ORF">PROFUN_10081</name>
</gene>
<dbReference type="InterPro" id="IPR041679">
    <property type="entry name" value="DNA2/NAM7-like_C"/>
</dbReference>
<feature type="compositionally biased region" description="Low complexity" evidence="3">
    <location>
        <begin position="897"/>
        <end position="916"/>
    </location>
</feature>
<keyword evidence="2" id="KW-0963">Cytoplasm</keyword>